<dbReference type="GO" id="GO:0016818">
    <property type="term" value="F:hydrolase activity, acting on acid anhydrides, in phosphorus-containing anhydrides"/>
    <property type="evidence" value="ECO:0007669"/>
    <property type="project" value="InterPro"/>
</dbReference>
<proteinExistence type="predicted"/>
<dbReference type="Proteomes" id="UP000253204">
    <property type="component" value="Unassembled WGS sequence"/>
</dbReference>
<gene>
    <name evidence="3" type="ORF">DU506_01870</name>
</gene>
<dbReference type="GO" id="GO:0003676">
    <property type="term" value="F:nucleic acid binding"/>
    <property type="evidence" value="ECO:0007669"/>
    <property type="project" value="InterPro"/>
</dbReference>
<feature type="domain" description="ATP-dependent helicase C-terminal" evidence="2">
    <location>
        <begin position="45"/>
        <end position="79"/>
    </location>
</feature>
<evidence type="ECO:0000313" key="3">
    <source>
        <dbReference type="EMBL" id="RCV93394.1"/>
    </source>
</evidence>
<sequence length="130" mass="14533">MVVRNPRPIRSQVEQHLVEQLLIRREVAEEDAIRIASGMLQRKSTVRTLHKLRQGLGRAIRHPDDGVLVTLLEPRIPRPSGYPARQGVYPKRTLLGAIPARFLFAYQNAAEPGGKQDNTATTTQPLAVLL</sequence>
<protein>
    <recommendedName>
        <fullName evidence="2">ATP-dependent helicase C-terminal domain-containing protein</fullName>
    </recommendedName>
</protein>
<dbReference type="InterPro" id="IPR027417">
    <property type="entry name" value="P-loop_NTPase"/>
</dbReference>
<dbReference type="GO" id="GO:0006139">
    <property type="term" value="P:nucleobase-containing compound metabolic process"/>
    <property type="evidence" value="ECO:0007669"/>
    <property type="project" value="InterPro"/>
</dbReference>
<dbReference type="GO" id="GO:0004386">
    <property type="term" value="F:helicase activity"/>
    <property type="evidence" value="ECO:0007669"/>
    <property type="project" value="InterPro"/>
</dbReference>
<organism evidence="3 4">
    <name type="scientific">Vreelandella rituensis</name>
    <dbReference type="NCBI Taxonomy" id="2282306"/>
    <lineage>
        <taxon>Bacteria</taxon>
        <taxon>Pseudomonadati</taxon>
        <taxon>Pseudomonadota</taxon>
        <taxon>Gammaproteobacteria</taxon>
        <taxon>Oceanospirillales</taxon>
        <taxon>Halomonadaceae</taxon>
        <taxon>Vreelandella</taxon>
    </lineage>
</organism>
<feature type="region of interest" description="Disordered" evidence="1">
    <location>
        <begin position="111"/>
        <end position="130"/>
    </location>
</feature>
<comment type="caution">
    <text evidence="3">The sequence shown here is derived from an EMBL/GenBank/DDBJ whole genome shotgun (WGS) entry which is preliminary data.</text>
</comment>
<accession>A0A368U8W8</accession>
<dbReference type="EMBL" id="QPIJ01000002">
    <property type="protein sequence ID" value="RCV93394.1"/>
    <property type="molecule type" value="Genomic_DNA"/>
</dbReference>
<dbReference type="Pfam" id="PF13307">
    <property type="entry name" value="Helicase_C_2"/>
    <property type="match status" value="1"/>
</dbReference>
<evidence type="ECO:0000313" key="4">
    <source>
        <dbReference type="Proteomes" id="UP000253204"/>
    </source>
</evidence>
<reference evidence="3 4" key="1">
    <citation type="submission" date="2018-07" db="EMBL/GenBank/DDBJ databases">
        <title>Halomonas rutogse sp. nov., isolated from Lake TangqianCo on Tibetan Plateau.</title>
        <authorList>
            <person name="Lu H."/>
            <person name="Xing P."/>
            <person name="Wu Q."/>
        </authorList>
    </citation>
    <scope>NUCLEOTIDE SEQUENCE [LARGE SCALE GENOMIC DNA]</scope>
    <source>
        <strain evidence="3 4">TQ8S</strain>
    </source>
</reference>
<evidence type="ECO:0000259" key="2">
    <source>
        <dbReference type="Pfam" id="PF13307"/>
    </source>
</evidence>
<dbReference type="InterPro" id="IPR006555">
    <property type="entry name" value="ATP-dep_Helicase_C"/>
</dbReference>
<name>A0A368U8W8_9GAMM</name>
<dbReference type="AlphaFoldDB" id="A0A368U8W8"/>
<dbReference type="GO" id="GO:0005524">
    <property type="term" value="F:ATP binding"/>
    <property type="evidence" value="ECO:0007669"/>
    <property type="project" value="InterPro"/>
</dbReference>
<feature type="compositionally biased region" description="Polar residues" evidence="1">
    <location>
        <begin position="116"/>
        <end position="130"/>
    </location>
</feature>
<dbReference type="Gene3D" id="3.40.50.300">
    <property type="entry name" value="P-loop containing nucleotide triphosphate hydrolases"/>
    <property type="match status" value="1"/>
</dbReference>
<evidence type="ECO:0000256" key="1">
    <source>
        <dbReference type="SAM" id="MobiDB-lite"/>
    </source>
</evidence>
<keyword evidence="4" id="KW-1185">Reference proteome</keyword>